<evidence type="ECO:0000256" key="3">
    <source>
        <dbReference type="ARBA" id="ARBA00022475"/>
    </source>
</evidence>
<dbReference type="GO" id="GO:0005829">
    <property type="term" value="C:cytosol"/>
    <property type="evidence" value="ECO:0007669"/>
    <property type="project" value="TreeGrafter"/>
</dbReference>
<evidence type="ECO:0000256" key="4">
    <source>
        <dbReference type="ARBA" id="ARBA00022519"/>
    </source>
</evidence>
<sequence>MNILIVRVSSLGDVVHNMPMVSDIRRHYPDANIDWVVEEGYVSLVRLNPDVRRIIPFALRRWRKNLFSLATRNEMSEFRSLLRLEEYDLVFDTQGLLKTGIVMRMARLAPNGKRVGLANATEGSGYEPISRVFHTMSVAVGLRTHAVLRARQVAAKALGYSAEGPADFNLQMAGVASKQSPLWLTKQPYAVFFHGTARAEKQWAFDNWVSIARLLATFDLQVLLPWGSEDEKKTAEKMAEKMPNARVLPRLPLMEAVMLAQRAALVVGVDTGLTHVAAAFNRPTIELYCDSPRWKTEGDWSANIINLGDEGTSPTVDEVERAVHILLHSMDKIDASRSDVV</sequence>
<keyword evidence="5 14" id="KW-0328">Glycosyltransferase</keyword>
<evidence type="ECO:0000256" key="12">
    <source>
        <dbReference type="ARBA" id="ARBA00044330"/>
    </source>
</evidence>
<dbReference type="NCBIfam" id="TIGR02193">
    <property type="entry name" value="heptsyl_trn_I"/>
    <property type="match status" value="1"/>
</dbReference>
<evidence type="ECO:0000256" key="7">
    <source>
        <dbReference type="ARBA" id="ARBA00022985"/>
    </source>
</evidence>
<evidence type="ECO:0000256" key="8">
    <source>
        <dbReference type="ARBA" id="ARBA00023136"/>
    </source>
</evidence>
<dbReference type="SUPFAM" id="SSF53756">
    <property type="entry name" value="UDP-Glycosyltransferase/glycogen phosphorylase"/>
    <property type="match status" value="1"/>
</dbReference>
<dbReference type="GO" id="GO:0008713">
    <property type="term" value="F:ADP-heptose-lipopolysaccharide heptosyltransferase activity"/>
    <property type="evidence" value="ECO:0007669"/>
    <property type="project" value="TreeGrafter"/>
</dbReference>
<organism evidence="14 15">
    <name type="scientific">Glaciimonas immobilis</name>
    <dbReference type="NCBI Taxonomy" id="728004"/>
    <lineage>
        <taxon>Bacteria</taxon>
        <taxon>Pseudomonadati</taxon>
        <taxon>Pseudomonadota</taxon>
        <taxon>Betaproteobacteria</taxon>
        <taxon>Burkholderiales</taxon>
        <taxon>Oxalobacteraceae</taxon>
        <taxon>Glaciimonas</taxon>
    </lineage>
</organism>
<dbReference type="InterPro" id="IPR051199">
    <property type="entry name" value="LPS_LOS_Heptosyltrfase"/>
</dbReference>
<comment type="pathway">
    <text evidence="2">Bacterial outer membrane biogenesis; LPS core biosynthesis.</text>
</comment>
<dbReference type="AlphaFoldDB" id="A0A840RW24"/>
<evidence type="ECO:0000313" key="15">
    <source>
        <dbReference type="Proteomes" id="UP000571084"/>
    </source>
</evidence>
<dbReference type="GO" id="GO:0005886">
    <property type="term" value="C:plasma membrane"/>
    <property type="evidence" value="ECO:0007669"/>
    <property type="project" value="UniProtKB-SubCell"/>
</dbReference>
<keyword evidence="7" id="KW-0448">Lipopolysaccharide biosynthesis</keyword>
<dbReference type="Proteomes" id="UP000571084">
    <property type="component" value="Unassembled WGS sequence"/>
</dbReference>
<comment type="subcellular location">
    <subcellularLocation>
        <location evidence="1">Cell inner membrane</location>
        <topology evidence="1">Peripheral membrane protein</topology>
        <orientation evidence="1">Cytoplasmic side</orientation>
    </subcellularLocation>
</comment>
<dbReference type="GO" id="GO:0009244">
    <property type="term" value="P:lipopolysaccharide core region biosynthetic process"/>
    <property type="evidence" value="ECO:0007669"/>
    <property type="project" value="InterPro"/>
</dbReference>
<evidence type="ECO:0000256" key="2">
    <source>
        <dbReference type="ARBA" id="ARBA00004713"/>
    </source>
</evidence>
<gene>
    <name evidence="14" type="ORF">HNR39_002716</name>
</gene>
<dbReference type="PANTHER" id="PTHR30160:SF19">
    <property type="entry name" value="LIPOPOLYSACCHARIDE HEPTOSYLTRANSFERASE 1"/>
    <property type="match status" value="1"/>
</dbReference>
<dbReference type="CDD" id="cd03789">
    <property type="entry name" value="GT9_LPS_heptosyltransferase"/>
    <property type="match status" value="1"/>
</dbReference>
<evidence type="ECO:0000256" key="13">
    <source>
        <dbReference type="ARBA" id="ARBA00049201"/>
    </source>
</evidence>
<comment type="similarity">
    <text evidence="9">Belongs to the glycosyltransferase 9 family.</text>
</comment>
<comment type="catalytic activity">
    <reaction evidence="13">
        <text>an alpha-Kdo-(2-&gt;4)-alpha-Kdo-(2-&gt;6)-lipid A + ADP-L-glycero-beta-D-manno-heptose = an L-alpha-D-Hep-(1-&gt;5)-[alpha-Kdo-(2-&gt;4)]-alpha-Kdo-(2-&gt;6)-lipid A + ADP + H(+)</text>
        <dbReference type="Rhea" id="RHEA:74067"/>
        <dbReference type="ChEBI" id="CHEBI:15378"/>
        <dbReference type="ChEBI" id="CHEBI:61506"/>
        <dbReference type="ChEBI" id="CHEBI:176431"/>
        <dbReference type="ChEBI" id="CHEBI:193068"/>
        <dbReference type="ChEBI" id="CHEBI:456216"/>
        <dbReference type="EC" id="2.4.99.23"/>
    </reaction>
</comment>
<keyword evidence="8" id="KW-0472">Membrane</keyword>
<proteinExistence type="inferred from homology"/>
<evidence type="ECO:0000256" key="9">
    <source>
        <dbReference type="ARBA" id="ARBA00043995"/>
    </source>
</evidence>
<dbReference type="Pfam" id="PF01075">
    <property type="entry name" value="Glyco_transf_9"/>
    <property type="match status" value="1"/>
</dbReference>
<keyword evidence="3" id="KW-1003">Cell membrane</keyword>
<dbReference type="EC" id="2.4.99.23" evidence="10"/>
<name>A0A840RW24_9BURK</name>
<keyword evidence="4" id="KW-0997">Cell inner membrane</keyword>
<keyword evidence="6 14" id="KW-0808">Transferase</keyword>
<accession>A0A840RW24</accession>
<comment type="caution">
    <text evidence="14">The sequence shown here is derived from an EMBL/GenBank/DDBJ whole genome shotgun (WGS) entry which is preliminary data.</text>
</comment>
<dbReference type="RefSeq" id="WP_168055684.1">
    <property type="nucleotide sequence ID" value="NZ_JAAOZT010000007.1"/>
</dbReference>
<evidence type="ECO:0000313" key="14">
    <source>
        <dbReference type="EMBL" id="MBB5200874.1"/>
    </source>
</evidence>
<dbReference type="InterPro" id="IPR011908">
    <property type="entry name" value="LipoPS_heptosylTferase-I"/>
</dbReference>
<keyword evidence="15" id="KW-1185">Reference proteome</keyword>
<dbReference type="PANTHER" id="PTHR30160">
    <property type="entry name" value="TETRAACYLDISACCHARIDE 4'-KINASE-RELATED"/>
    <property type="match status" value="1"/>
</dbReference>
<evidence type="ECO:0000256" key="11">
    <source>
        <dbReference type="ARBA" id="ARBA00044190"/>
    </source>
</evidence>
<dbReference type="EMBL" id="JACHHQ010000005">
    <property type="protein sequence ID" value="MBB5200874.1"/>
    <property type="molecule type" value="Genomic_DNA"/>
</dbReference>
<dbReference type="Gene3D" id="3.40.50.2000">
    <property type="entry name" value="Glycogen Phosphorylase B"/>
    <property type="match status" value="2"/>
</dbReference>
<dbReference type="InterPro" id="IPR002201">
    <property type="entry name" value="Glyco_trans_9"/>
</dbReference>
<evidence type="ECO:0000256" key="6">
    <source>
        <dbReference type="ARBA" id="ARBA00022679"/>
    </source>
</evidence>
<evidence type="ECO:0000256" key="5">
    <source>
        <dbReference type="ARBA" id="ARBA00022676"/>
    </source>
</evidence>
<protein>
    <recommendedName>
        <fullName evidence="11">Lipopolysaccharide heptosyltransferase 1</fullName>
        <ecNumber evidence="10">2.4.99.23</ecNumber>
    </recommendedName>
    <alternativeName>
        <fullName evidence="12">ADP-heptose:lipopolysaccharide heptosyltransferase I</fullName>
    </alternativeName>
</protein>
<reference evidence="14 15" key="1">
    <citation type="submission" date="2020-08" db="EMBL/GenBank/DDBJ databases">
        <title>Genomic Encyclopedia of Type Strains, Phase IV (KMG-IV): sequencing the most valuable type-strain genomes for metagenomic binning, comparative biology and taxonomic classification.</title>
        <authorList>
            <person name="Goeker M."/>
        </authorList>
    </citation>
    <scope>NUCLEOTIDE SEQUENCE [LARGE SCALE GENOMIC DNA]</scope>
    <source>
        <strain evidence="14 15">DSM 23240</strain>
    </source>
</reference>
<evidence type="ECO:0000256" key="10">
    <source>
        <dbReference type="ARBA" id="ARBA00044041"/>
    </source>
</evidence>
<evidence type="ECO:0000256" key="1">
    <source>
        <dbReference type="ARBA" id="ARBA00004515"/>
    </source>
</evidence>